<evidence type="ECO:0000313" key="2">
    <source>
        <dbReference type="EMBL" id="AIF10868.1"/>
    </source>
</evidence>
<evidence type="ECO:0008006" key="3">
    <source>
        <dbReference type="Google" id="ProtNLM"/>
    </source>
</evidence>
<dbReference type="AlphaFoldDB" id="A0A075HAU5"/>
<proteinExistence type="predicted"/>
<organism evidence="2">
    <name type="scientific">uncultured marine thaumarchaeote KM3_47_C08</name>
    <dbReference type="NCBI Taxonomy" id="1456167"/>
    <lineage>
        <taxon>Archaea</taxon>
        <taxon>Nitrososphaerota</taxon>
        <taxon>environmental samples</taxon>
    </lineage>
</organism>
<accession>A0A075HAU5</accession>
<evidence type="ECO:0000256" key="1">
    <source>
        <dbReference type="SAM" id="Phobius"/>
    </source>
</evidence>
<keyword evidence="1" id="KW-0472">Membrane</keyword>
<keyword evidence="1" id="KW-1133">Transmembrane helix</keyword>
<sequence length="910" mass="101066">MNKLLLPLTLLLLLTTIVSFPNISASDNYSENLSVTVSGDLTYWSISLSDVNATSVVSSSVSSSGIDSFEVFHYSHQGSFEQSFDIFTTNGYGLVDSTLPRKGALLTIHANSQSSADRFAHALSDELHLGFITYDSTSSQNNVYSYYSYAESNIVVDVFWDAFSNNDPGFNQLVDKQFFNSNRDRVIVFSGEKQQNDLVYSIEFAGISNSAVVDDTPGDFSIQGTQIELLSLFNVKFINASSLSTESIINVQSYGSMINSQKVNSLNISGISSTLTHDIDNLHSELIFDLSRGSSFNATIPLDYYPPVLSVVRVIDKTSGSDGDTIESRITFSNLSPFLGGHKIDEVTFTDDWWTEDFSLLESGQNNTILNLMPGESVTLSKLLQVDTSESTTVETSSQDTVFEYSFQLGDDEFSKTTLSNSLYVELNDVKPALIATSHYNNSYVTIHDDFVSQLEIKNLGARSAYDVSVELNGELFESFESIAPNSFEILELNISRHDYFFNENIYEWKITWSDGVDSHTISSNPVSLINDFNLYSIPIFNSPQIVVDKISTIPITGVWGDEIEVILRITNNGAEDLTDIHLIDLIPSSVVYSSGGDNLTKLNDRFETTIPLLQTSNSSTFVYYVKYDSSHNTLLTPASVDVSYHGKDYRILSDSIVLPTAIHIDKNINTNSALVGYNFTISVDFANNGNLELFDIQINGNDPEYVVEEGAQWNERSSLEVDGIMNYEYLIASRDEVNRNLLQAWGEFTLGGQTMRIFTSQIPVNITEAPVVTIKTIPTEILDNQEIELIITIDNPSKTPIKSISVVPGVIENLEILDESIFTEISQLNPEDSIELKTTAKSLTPGKQLIFKPEISHKFMGQLISVDIEQFSTSVSEELINRYLPTLVISLVLLLFTVYAANSLVKRKN</sequence>
<keyword evidence="1" id="KW-0812">Transmembrane</keyword>
<protein>
    <recommendedName>
        <fullName evidence="3">DUF11 domain-containing protein</fullName>
    </recommendedName>
</protein>
<name>A0A075HAU5_9ARCH</name>
<dbReference type="EMBL" id="KF900902">
    <property type="protein sequence ID" value="AIF10868.1"/>
    <property type="molecule type" value="Genomic_DNA"/>
</dbReference>
<feature type="transmembrane region" description="Helical" evidence="1">
    <location>
        <begin position="884"/>
        <end position="906"/>
    </location>
</feature>
<reference evidence="2" key="1">
    <citation type="journal article" date="2014" name="Genome Biol. Evol.">
        <title>Pangenome evidence for extensive interdomain horizontal transfer affecting lineage core and shell genes in uncultured planktonic thaumarchaeota and euryarchaeota.</title>
        <authorList>
            <person name="Deschamps P."/>
            <person name="Zivanovic Y."/>
            <person name="Moreira D."/>
            <person name="Rodriguez-Valera F."/>
            <person name="Lopez-Garcia P."/>
        </authorList>
    </citation>
    <scope>NUCLEOTIDE SEQUENCE</scope>
</reference>